<name>A0A2Y9C2C2_9MICO</name>
<sequence>MGTTSGGLPLVPALDRILQERPDLPITLAGERHTVTELEDRARRLAAAISEHTSPGDRVGVMARNGETALLAWWAGTMCGTLVTPYNTSNRGDVLTHQVSDSEPALMITDPEHLPVIGASVAAPHLRLPLILGSGADERDDTQLGPWTVRHDLETVVAQSDRLAKVAPPEPFATSHLIYTSGTTGASKACQVSHGYVGNFARQVRENLGRTAQDGLWTALPLFHLAAVTHTLGSLQVGAPIDIAARFSVTGFWAEVLRSGATTAALMGSMLPMIAAAPDSADTAAAYGRLRTVSGSPVTPELAAVWRERFGVERVGAGVYGMTEAALITSTPAGQYRPGSAGMPSDSFEVRIVGEQDNPLPTGQIGEIVVRPLRPDVMFTGYWRQPERTLDAFRGLWFHCGDYGRFDDAGHLHFVDRGKDYLRRGGENISSVEIEQVIAQHPQVREVAVHAVQSPLAEDDLKVTIVARDGCRIDEQEFFDWVRPRVPRYAVPSHVEVRTQLPKNSVGRVLKHVLRAEGVTAATWSTDPRAGER</sequence>
<keyword evidence="3" id="KW-0436">Ligase</keyword>
<dbReference type="PANTHER" id="PTHR43201:SF32">
    <property type="entry name" value="2-SUCCINYLBENZOATE--COA LIGASE, CHLOROPLASTIC_PEROXISOMAL"/>
    <property type="match status" value="1"/>
</dbReference>
<dbReference type="EMBL" id="UESZ01000001">
    <property type="protein sequence ID" value="SSA35843.1"/>
    <property type="molecule type" value="Genomic_DNA"/>
</dbReference>
<dbReference type="Pfam" id="PF00501">
    <property type="entry name" value="AMP-binding"/>
    <property type="match status" value="1"/>
</dbReference>
<dbReference type="GO" id="GO:0031956">
    <property type="term" value="F:medium-chain fatty acid-CoA ligase activity"/>
    <property type="evidence" value="ECO:0007669"/>
    <property type="project" value="TreeGrafter"/>
</dbReference>
<reference evidence="4" key="1">
    <citation type="submission" date="2016-10" db="EMBL/GenBank/DDBJ databases">
        <authorList>
            <person name="Varghese N."/>
            <person name="Submissions S."/>
        </authorList>
    </citation>
    <scope>NUCLEOTIDE SEQUENCE [LARGE SCALE GENOMIC DNA]</scope>
    <source>
        <strain evidence="4">DSM 22951</strain>
    </source>
</reference>
<dbReference type="InterPro" id="IPR042099">
    <property type="entry name" value="ANL_N_sf"/>
</dbReference>
<dbReference type="PROSITE" id="PS00455">
    <property type="entry name" value="AMP_BINDING"/>
    <property type="match status" value="1"/>
</dbReference>
<dbReference type="Proteomes" id="UP000250028">
    <property type="component" value="Unassembled WGS sequence"/>
</dbReference>
<dbReference type="OrthoDB" id="9803968at2"/>
<evidence type="ECO:0000259" key="2">
    <source>
        <dbReference type="Pfam" id="PF13193"/>
    </source>
</evidence>
<proteinExistence type="predicted"/>
<accession>A0A2Y9C2C2</accession>
<organism evidence="3 4">
    <name type="scientific">Branchiibius hedensis</name>
    <dbReference type="NCBI Taxonomy" id="672460"/>
    <lineage>
        <taxon>Bacteria</taxon>
        <taxon>Bacillati</taxon>
        <taxon>Actinomycetota</taxon>
        <taxon>Actinomycetes</taxon>
        <taxon>Micrococcales</taxon>
        <taxon>Dermacoccaceae</taxon>
        <taxon>Branchiibius</taxon>
    </lineage>
</organism>
<dbReference type="InterPro" id="IPR000873">
    <property type="entry name" value="AMP-dep_synth/lig_dom"/>
</dbReference>
<gene>
    <name evidence="3" type="ORF">SAMN04489750_3218</name>
</gene>
<protein>
    <submittedName>
        <fullName evidence="3">Crotonobetaine/carnitine-CoA ligase</fullName>
    </submittedName>
</protein>
<dbReference type="SUPFAM" id="SSF56801">
    <property type="entry name" value="Acetyl-CoA synthetase-like"/>
    <property type="match status" value="1"/>
</dbReference>
<dbReference type="InterPro" id="IPR045851">
    <property type="entry name" value="AMP-bd_C_sf"/>
</dbReference>
<evidence type="ECO:0000313" key="3">
    <source>
        <dbReference type="EMBL" id="SSA35843.1"/>
    </source>
</evidence>
<feature type="domain" description="AMP-binding enzyme C-terminal" evidence="2">
    <location>
        <begin position="433"/>
        <end position="507"/>
    </location>
</feature>
<dbReference type="GO" id="GO:0006631">
    <property type="term" value="P:fatty acid metabolic process"/>
    <property type="evidence" value="ECO:0007669"/>
    <property type="project" value="TreeGrafter"/>
</dbReference>
<dbReference type="AlphaFoldDB" id="A0A2Y9C2C2"/>
<dbReference type="InterPro" id="IPR020845">
    <property type="entry name" value="AMP-binding_CS"/>
</dbReference>
<dbReference type="PANTHER" id="PTHR43201">
    <property type="entry name" value="ACYL-COA SYNTHETASE"/>
    <property type="match status" value="1"/>
</dbReference>
<dbReference type="Gene3D" id="3.40.50.12780">
    <property type="entry name" value="N-terminal domain of ligase-like"/>
    <property type="match status" value="1"/>
</dbReference>
<dbReference type="Gene3D" id="3.30.300.30">
    <property type="match status" value="1"/>
</dbReference>
<evidence type="ECO:0000259" key="1">
    <source>
        <dbReference type="Pfam" id="PF00501"/>
    </source>
</evidence>
<dbReference type="Pfam" id="PF13193">
    <property type="entry name" value="AMP-binding_C"/>
    <property type="match status" value="1"/>
</dbReference>
<feature type="domain" description="AMP-dependent synthetase/ligase" evidence="1">
    <location>
        <begin position="18"/>
        <end position="383"/>
    </location>
</feature>
<keyword evidence="4" id="KW-1185">Reference proteome</keyword>
<dbReference type="InterPro" id="IPR025110">
    <property type="entry name" value="AMP-bd_C"/>
</dbReference>
<evidence type="ECO:0000313" key="4">
    <source>
        <dbReference type="Proteomes" id="UP000250028"/>
    </source>
</evidence>
<dbReference type="RefSeq" id="WP_109687380.1">
    <property type="nucleotide sequence ID" value="NZ_QGDN01000001.1"/>
</dbReference>